<organism evidence="1 2">
    <name type="scientific">Facklamia hominis</name>
    <dbReference type="NCBI Taxonomy" id="178214"/>
    <lineage>
        <taxon>Bacteria</taxon>
        <taxon>Bacillati</taxon>
        <taxon>Bacillota</taxon>
        <taxon>Bacilli</taxon>
        <taxon>Lactobacillales</taxon>
        <taxon>Aerococcaceae</taxon>
        <taxon>Facklamia</taxon>
    </lineage>
</organism>
<proteinExistence type="predicted"/>
<dbReference type="RefSeq" id="WP_285065988.1">
    <property type="nucleotide sequence ID" value="NZ_JASOOE010000010.1"/>
</dbReference>
<name>A0AAJ1V3K1_9LACT</name>
<evidence type="ECO:0000313" key="1">
    <source>
        <dbReference type="EMBL" id="MDK7187521.1"/>
    </source>
</evidence>
<dbReference type="AlphaFoldDB" id="A0AAJ1V3K1"/>
<dbReference type="Proteomes" id="UP001229251">
    <property type="component" value="Unassembled WGS sequence"/>
</dbReference>
<accession>A0AAJ1V3K1</accession>
<evidence type="ECO:0000313" key="2">
    <source>
        <dbReference type="Proteomes" id="UP001229251"/>
    </source>
</evidence>
<dbReference type="EMBL" id="JASOOE010000010">
    <property type="protein sequence ID" value="MDK7187521.1"/>
    <property type="molecule type" value="Genomic_DNA"/>
</dbReference>
<gene>
    <name evidence="1" type="ORF">QP433_05965</name>
</gene>
<comment type="caution">
    <text evidence="1">The sequence shown here is derived from an EMBL/GenBank/DDBJ whole genome shotgun (WGS) entry which is preliminary data.</text>
</comment>
<reference evidence="1" key="1">
    <citation type="submission" date="2023-05" db="EMBL/GenBank/DDBJ databases">
        <title>Cataloging the Phylogenetic Diversity of Human Bladder Bacteria.</title>
        <authorList>
            <person name="Du J."/>
        </authorList>
    </citation>
    <scope>NUCLEOTIDE SEQUENCE</scope>
    <source>
        <strain evidence="1">UMB1231</strain>
    </source>
</reference>
<sequence length="46" mass="5196">MLKLLQIGLALAIVGLQLYAVKAITLFCDSLIKEKQKRPHQPIKHN</sequence>
<protein>
    <submittedName>
        <fullName evidence="1">Uncharacterized protein</fullName>
    </submittedName>
</protein>